<accession>A0ABS2P243</accession>
<organism evidence="2 3">
    <name type="scientific">Sutcliffiella tianshenii</name>
    <dbReference type="NCBI Taxonomy" id="1463404"/>
    <lineage>
        <taxon>Bacteria</taxon>
        <taxon>Bacillati</taxon>
        <taxon>Bacillota</taxon>
        <taxon>Bacilli</taxon>
        <taxon>Bacillales</taxon>
        <taxon>Bacillaceae</taxon>
        <taxon>Sutcliffiella</taxon>
    </lineage>
</organism>
<protein>
    <recommendedName>
        <fullName evidence="1">Aminoglycoside phosphotransferase domain-containing protein</fullName>
    </recommendedName>
</protein>
<evidence type="ECO:0000313" key="3">
    <source>
        <dbReference type="Proteomes" id="UP000737402"/>
    </source>
</evidence>
<evidence type="ECO:0000259" key="1">
    <source>
        <dbReference type="Pfam" id="PF01636"/>
    </source>
</evidence>
<dbReference type="RefSeq" id="WP_204417464.1">
    <property type="nucleotide sequence ID" value="NZ_JAFBED010000006.1"/>
</dbReference>
<keyword evidence="3" id="KW-1185">Reference proteome</keyword>
<dbReference type="InterPro" id="IPR002575">
    <property type="entry name" value="Aminoglycoside_PTrfase"/>
</dbReference>
<gene>
    <name evidence="2" type="ORF">JOC95_002876</name>
</gene>
<dbReference type="SUPFAM" id="SSF56112">
    <property type="entry name" value="Protein kinase-like (PK-like)"/>
    <property type="match status" value="1"/>
</dbReference>
<proteinExistence type="predicted"/>
<comment type="caution">
    <text evidence="2">The sequence shown here is derived from an EMBL/GenBank/DDBJ whole genome shotgun (WGS) entry which is preliminary data.</text>
</comment>
<sequence length="287" mass="33200">MDIHSVIDDLLHKNILESEVAEYKQLNGGTTSKLYLLTCKGGSRVVVKSNLPQVIYSEAKFLQIYRGIELLPKLVYEDMSFRYIVYSFIPGATNYNRQNKKELLITLVKSFINKYEEVTDHPGWGWLDQPMESWHGFLLNEVQEGNQVLEGHLGKEEYQFVRNILDSEGFKNKRRTRHLLHGDCGVHNFIFYNGELAGIIDPTAIIGDPLYDLVYAFCSSPENLSKETFDVAFDNLITGSKEYPCEEILIGLYLRMEACIKHHPLDFPQYLKAWEYWKGLYHVDSIT</sequence>
<dbReference type="Gene3D" id="3.90.1200.10">
    <property type="match status" value="1"/>
</dbReference>
<dbReference type="Proteomes" id="UP000737402">
    <property type="component" value="Unassembled WGS sequence"/>
</dbReference>
<dbReference type="EMBL" id="JAFBED010000006">
    <property type="protein sequence ID" value="MBM7621003.1"/>
    <property type="molecule type" value="Genomic_DNA"/>
</dbReference>
<dbReference type="Pfam" id="PF01636">
    <property type="entry name" value="APH"/>
    <property type="match status" value="1"/>
</dbReference>
<feature type="domain" description="Aminoglycoside phosphotransferase" evidence="1">
    <location>
        <begin position="23"/>
        <end position="217"/>
    </location>
</feature>
<name>A0ABS2P243_9BACI</name>
<reference evidence="2 3" key="1">
    <citation type="submission" date="2021-01" db="EMBL/GenBank/DDBJ databases">
        <title>Genomic Encyclopedia of Type Strains, Phase IV (KMG-IV): sequencing the most valuable type-strain genomes for metagenomic binning, comparative biology and taxonomic classification.</title>
        <authorList>
            <person name="Goeker M."/>
        </authorList>
    </citation>
    <scope>NUCLEOTIDE SEQUENCE [LARGE SCALE GENOMIC DNA]</scope>
    <source>
        <strain evidence="2 3">DSM 25879</strain>
    </source>
</reference>
<evidence type="ECO:0000313" key="2">
    <source>
        <dbReference type="EMBL" id="MBM7621003.1"/>
    </source>
</evidence>
<dbReference type="InterPro" id="IPR011009">
    <property type="entry name" value="Kinase-like_dom_sf"/>
</dbReference>